<dbReference type="AlphaFoldDB" id="A0A844YME0"/>
<dbReference type="Gene3D" id="3.40.50.200">
    <property type="entry name" value="Peptidase S8/S53 domain"/>
    <property type="match status" value="1"/>
</dbReference>
<feature type="active site" description="Charge relay system" evidence="1">
    <location>
        <position position="207"/>
    </location>
</feature>
<dbReference type="GO" id="GO:0004252">
    <property type="term" value="F:serine-type endopeptidase activity"/>
    <property type="evidence" value="ECO:0007669"/>
    <property type="project" value="UniProtKB-UniRule"/>
</dbReference>
<keyword evidence="5" id="KW-1185">Reference proteome</keyword>
<dbReference type="CDD" id="cd05561">
    <property type="entry name" value="Peptidases_S8_4"/>
    <property type="match status" value="1"/>
</dbReference>
<feature type="active site" description="Charge relay system" evidence="1">
    <location>
        <position position="182"/>
    </location>
</feature>
<dbReference type="Proteomes" id="UP000445582">
    <property type="component" value="Unassembled WGS sequence"/>
</dbReference>
<dbReference type="OrthoDB" id="5405281at2"/>
<evidence type="ECO:0000256" key="2">
    <source>
        <dbReference type="SAM" id="SignalP"/>
    </source>
</evidence>
<organism evidence="4 5">
    <name type="scientific">Qipengyuania oceanensis</name>
    <dbReference type="NCBI Taxonomy" id="1463597"/>
    <lineage>
        <taxon>Bacteria</taxon>
        <taxon>Pseudomonadati</taxon>
        <taxon>Pseudomonadota</taxon>
        <taxon>Alphaproteobacteria</taxon>
        <taxon>Sphingomonadales</taxon>
        <taxon>Erythrobacteraceae</taxon>
        <taxon>Qipengyuania</taxon>
    </lineage>
</organism>
<evidence type="ECO:0000313" key="5">
    <source>
        <dbReference type="Proteomes" id="UP000445582"/>
    </source>
</evidence>
<accession>A0A844YME0</accession>
<dbReference type="SUPFAM" id="SSF52743">
    <property type="entry name" value="Subtilisin-like"/>
    <property type="match status" value="1"/>
</dbReference>
<keyword evidence="1" id="KW-0720">Serine protease</keyword>
<dbReference type="InterPro" id="IPR000209">
    <property type="entry name" value="Peptidase_S8/S53_dom"/>
</dbReference>
<comment type="caution">
    <text evidence="4">The sequence shown here is derived from an EMBL/GenBank/DDBJ whole genome shotgun (WGS) entry which is preliminary data.</text>
</comment>
<dbReference type="InterPro" id="IPR036852">
    <property type="entry name" value="Peptidase_S8/S53_dom_sf"/>
</dbReference>
<dbReference type="Pfam" id="PF00082">
    <property type="entry name" value="Peptidase_S8"/>
    <property type="match status" value="1"/>
</dbReference>
<keyword evidence="1" id="KW-0645">Protease</keyword>
<feature type="active site" description="Charge relay system" evidence="1">
    <location>
        <position position="351"/>
    </location>
</feature>
<dbReference type="PROSITE" id="PS51892">
    <property type="entry name" value="SUBTILASE"/>
    <property type="match status" value="1"/>
</dbReference>
<dbReference type="GO" id="GO:0006508">
    <property type="term" value="P:proteolysis"/>
    <property type="evidence" value="ECO:0007669"/>
    <property type="project" value="UniProtKB-KW"/>
</dbReference>
<evidence type="ECO:0000313" key="4">
    <source>
        <dbReference type="EMBL" id="MXO64084.1"/>
    </source>
</evidence>
<keyword evidence="2" id="KW-0732">Signal</keyword>
<comment type="similarity">
    <text evidence="1">Belongs to the peptidase S8 family.</text>
</comment>
<name>A0A844YME0_9SPHN</name>
<protein>
    <submittedName>
        <fullName evidence="4">S8 family serine peptidase</fullName>
    </submittedName>
</protein>
<dbReference type="EMBL" id="WTYN01000006">
    <property type="protein sequence ID" value="MXO64084.1"/>
    <property type="molecule type" value="Genomic_DNA"/>
</dbReference>
<proteinExistence type="inferred from homology"/>
<sequence>MNRIILIPALVASLAPPLAAQVALPALPVPRVGEVLVPVTGEIDDPKQLVADLARDRLRTIDRLVRRNRHIIEPDSAGEPARRGELLVMDVDEEGLRRAQQDGFTVLSAEKVPGLGITVTRLATPKGASLAQSETALAKILPDAVVCADNLHFQSGQAGSPLVPLASAGLSGQGSLEVGMIDGAPGNAIPVFAARGFAKGAPFPSHHGSAVASLLLSAGVDKVRVADVYGTDSAGGNALAIAKGLGWLVSQGSDVVTISLVGPKNAVLERAVSAAQRKGAVVVAAVGNDGPAAPPAYPASYNGVVAVTAVDGKRRALIEAGRALHIDYAAPGADISGFNAKGKRISLRGTSFATPLVAARIASAGKGAWRKALDAEAIDLGERGPDSTFGRGLVCAACKGH</sequence>
<feature type="chain" id="PRO_5032822240" evidence="2">
    <location>
        <begin position="21"/>
        <end position="401"/>
    </location>
</feature>
<feature type="signal peptide" evidence="2">
    <location>
        <begin position="1"/>
        <end position="20"/>
    </location>
</feature>
<feature type="domain" description="Peptidase S8/S53" evidence="3">
    <location>
        <begin position="206"/>
        <end position="363"/>
    </location>
</feature>
<keyword evidence="1" id="KW-0378">Hydrolase</keyword>
<evidence type="ECO:0000256" key="1">
    <source>
        <dbReference type="PROSITE-ProRule" id="PRU01240"/>
    </source>
</evidence>
<gene>
    <name evidence="4" type="ORF">GRI48_13855</name>
</gene>
<reference evidence="4 5" key="1">
    <citation type="submission" date="2019-12" db="EMBL/GenBank/DDBJ databases">
        <title>Genomic-based taxomic classification of the family Erythrobacteraceae.</title>
        <authorList>
            <person name="Xu L."/>
        </authorList>
    </citation>
    <scope>NUCLEOTIDE SEQUENCE [LARGE SCALE GENOMIC DNA]</scope>
    <source>
        <strain evidence="4 5">MCCC 1A09965</strain>
    </source>
</reference>
<evidence type="ECO:0000259" key="3">
    <source>
        <dbReference type="Pfam" id="PF00082"/>
    </source>
</evidence>